<name>A0A9N7UWU0_PLEPL</name>
<keyword evidence="1" id="KW-0812">Transmembrane</keyword>
<keyword evidence="3" id="KW-1185">Reference proteome</keyword>
<comment type="caution">
    <text evidence="2">The sequence shown here is derived from an EMBL/GenBank/DDBJ whole genome shotgun (WGS) entry which is preliminary data.</text>
</comment>
<feature type="transmembrane region" description="Helical" evidence="1">
    <location>
        <begin position="23"/>
        <end position="43"/>
    </location>
</feature>
<dbReference type="EMBL" id="CADEAL010002148">
    <property type="protein sequence ID" value="CAB1438383.1"/>
    <property type="molecule type" value="Genomic_DNA"/>
</dbReference>
<keyword evidence="1" id="KW-0472">Membrane</keyword>
<organism evidence="2 3">
    <name type="scientific">Pleuronectes platessa</name>
    <name type="common">European plaice</name>
    <dbReference type="NCBI Taxonomy" id="8262"/>
    <lineage>
        <taxon>Eukaryota</taxon>
        <taxon>Metazoa</taxon>
        <taxon>Chordata</taxon>
        <taxon>Craniata</taxon>
        <taxon>Vertebrata</taxon>
        <taxon>Euteleostomi</taxon>
        <taxon>Actinopterygii</taxon>
        <taxon>Neopterygii</taxon>
        <taxon>Teleostei</taxon>
        <taxon>Neoteleostei</taxon>
        <taxon>Acanthomorphata</taxon>
        <taxon>Carangaria</taxon>
        <taxon>Pleuronectiformes</taxon>
        <taxon>Pleuronectoidei</taxon>
        <taxon>Pleuronectidae</taxon>
        <taxon>Pleuronectes</taxon>
    </lineage>
</organism>
<proteinExistence type="predicted"/>
<protein>
    <submittedName>
        <fullName evidence="2">Uncharacterized protein</fullName>
    </submittedName>
</protein>
<evidence type="ECO:0000313" key="3">
    <source>
        <dbReference type="Proteomes" id="UP001153269"/>
    </source>
</evidence>
<keyword evidence="1" id="KW-1133">Transmembrane helix</keyword>
<evidence type="ECO:0000256" key="1">
    <source>
        <dbReference type="SAM" id="Phobius"/>
    </source>
</evidence>
<sequence length="73" mass="8208">MFTTQSLYDALSLLATGDYLENLRFLVVALLLLMIISVIVVNLRYWRKSVQQGTTNTNSPSGFSVITHLFKAI</sequence>
<accession>A0A9N7UWU0</accession>
<gene>
    <name evidence="2" type="ORF">PLEPLA_LOCUS26321</name>
</gene>
<reference evidence="2" key="1">
    <citation type="submission" date="2020-03" db="EMBL/GenBank/DDBJ databases">
        <authorList>
            <person name="Weist P."/>
        </authorList>
    </citation>
    <scope>NUCLEOTIDE SEQUENCE</scope>
</reference>
<evidence type="ECO:0000313" key="2">
    <source>
        <dbReference type="EMBL" id="CAB1438383.1"/>
    </source>
</evidence>
<dbReference type="Proteomes" id="UP001153269">
    <property type="component" value="Unassembled WGS sequence"/>
</dbReference>
<dbReference type="AlphaFoldDB" id="A0A9N7UWU0"/>